<dbReference type="InterPro" id="IPR013655">
    <property type="entry name" value="PAS_fold_3"/>
</dbReference>
<evidence type="ECO:0000256" key="6">
    <source>
        <dbReference type="ARBA" id="ARBA00022777"/>
    </source>
</evidence>
<dbReference type="SUPFAM" id="SSF55785">
    <property type="entry name" value="PYP-like sensor domain (PAS domain)"/>
    <property type="match status" value="1"/>
</dbReference>
<dbReference type="CDD" id="cd00130">
    <property type="entry name" value="PAS"/>
    <property type="match status" value="1"/>
</dbReference>
<dbReference type="InterPro" id="IPR003594">
    <property type="entry name" value="HATPase_dom"/>
</dbReference>
<keyword evidence="6" id="KW-0418">Kinase</keyword>
<keyword evidence="12" id="KW-1185">Reference proteome</keyword>
<keyword evidence="7" id="KW-0067">ATP-binding</keyword>
<dbReference type="EC" id="2.7.13.3" evidence="2"/>
<keyword evidence="4" id="KW-0808">Transferase</keyword>
<dbReference type="GO" id="GO:0046983">
    <property type="term" value="F:protein dimerization activity"/>
    <property type="evidence" value="ECO:0007669"/>
    <property type="project" value="InterPro"/>
</dbReference>
<feature type="domain" description="PAC" evidence="10">
    <location>
        <begin position="75"/>
        <end position="126"/>
    </location>
</feature>
<dbReference type="InterPro" id="IPR000700">
    <property type="entry name" value="PAS-assoc_C"/>
</dbReference>
<gene>
    <name evidence="11" type="ORF">AW736_15930</name>
</gene>
<dbReference type="InterPro" id="IPR036890">
    <property type="entry name" value="HATPase_C_sf"/>
</dbReference>
<dbReference type="GO" id="GO:0005524">
    <property type="term" value="F:ATP binding"/>
    <property type="evidence" value="ECO:0007669"/>
    <property type="project" value="UniProtKB-KW"/>
</dbReference>
<dbReference type="InterPro" id="IPR011712">
    <property type="entry name" value="Sig_transdc_His_kin_sub3_dim/P"/>
</dbReference>
<evidence type="ECO:0000259" key="9">
    <source>
        <dbReference type="PROSITE" id="PS50109"/>
    </source>
</evidence>
<evidence type="ECO:0000256" key="1">
    <source>
        <dbReference type="ARBA" id="ARBA00000085"/>
    </source>
</evidence>
<dbReference type="InterPro" id="IPR050482">
    <property type="entry name" value="Sensor_HK_TwoCompSys"/>
</dbReference>
<dbReference type="InterPro" id="IPR005467">
    <property type="entry name" value="His_kinase_dom"/>
</dbReference>
<evidence type="ECO:0000259" key="10">
    <source>
        <dbReference type="PROSITE" id="PS50113"/>
    </source>
</evidence>
<dbReference type="CDD" id="cd16917">
    <property type="entry name" value="HATPase_UhpB-NarQ-NarX-like"/>
    <property type="match status" value="1"/>
</dbReference>
<reference evidence="11 12" key="1">
    <citation type="submission" date="2016-01" db="EMBL/GenBank/DDBJ databases">
        <title>High potential of lignocellulose degradation of a new Verrucomicrobia species.</title>
        <authorList>
            <person name="Wang Y."/>
            <person name="Shi Y."/>
            <person name="Qiu Z."/>
            <person name="Liu S."/>
            <person name="Yang H."/>
        </authorList>
    </citation>
    <scope>NUCLEOTIDE SEQUENCE [LARGE SCALE GENOMIC DNA]</scope>
    <source>
        <strain evidence="11 12">TSB47</strain>
    </source>
</reference>
<feature type="domain" description="Histidine kinase" evidence="9">
    <location>
        <begin position="134"/>
        <end position="331"/>
    </location>
</feature>
<organism evidence="11 12">
    <name type="scientific">Termitidicoccus mucosus</name>
    <dbReference type="NCBI Taxonomy" id="1184151"/>
    <lineage>
        <taxon>Bacteria</taxon>
        <taxon>Pseudomonadati</taxon>
        <taxon>Verrucomicrobiota</taxon>
        <taxon>Opitutia</taxon>
        <taxon>Opitutales</taxon>
        <taxon>Opitutaceae</taxon>
        <taxon>Termitidicoccus</taxon>
    </lineage>
</organism>
<dbReference type="SUPFAM" id="SSF55874">
    <property type="entry name" value="ATPase domain of HSP90 chaperone/DNA topoisomerase II/histidine kinase"/>
    <property type="match status" value="1"/>
</dbReference>
<dbReference type="PROSITE" id="PS50109">
    <property type="entry name" value="HIS_KIN"/>
    <property type="match status" value="1"/>
</dbReference>
<dbReference type="InterPro" id="IPR000014">
    <property type="entry name" value="PAS"/>
</dbReference>
<dbReference type="InterPro" id="IPR035965">
    <property type="entry name" value="PAS-like_dom_sf"/>
</dbReference>
<dbReference type="EMBL" id="LRRQ01000125">
    <property type="protein sequence ID" value="OAM88714.1"/>
    <property type="molecule type" value="Genomic_DNA"/>
</dbReference>
<dbReference type="Pfam" id="PF02518">
    <property type="entry name" value="HATPase_c"/>
    <property type="match status" value="1"/>
</dbReference>
<evidence type="ECO:0000256" key="8">
    <source>
        <dbReference type="ARBA" id="ARBA00023012"/>
    </source>
</evidence>
<keyword evidence="5" id="KW-0547">Nucleotide-binding</keyword>
<dbReference type="GO" id="GO:0016020">
    <property type="term" value="C:membrane"/>
    <property type="evidence" value="ECO:0007669"/>
    <property type="project" value="InterPro"/>
</dbReference>
<sequence length="331" mass="37056">MPEWALHGMFAQGRIVAWEGETSPLSASCIFPSTPAFIQALALDQGRRWHEIIHPADQTRVNNYFGELPRDGRPQSIEYRLVDRNGKDLWIRHSIVDVEPRDGKTTIRGFVADIQAEKASQLESIQAGEREKNRIAQDLHDDLCQVLAGISLLMRATEDRIMGRLPQEAKQFQELNRQLGAAMERTRSLAHGLFTDAIQFKDIRDALEDLARQVHIRFGVEIRTQFPAFIPAHTSSQVVQIYRIAQEAMSNSVRHGGATEITLALAPSPGHERMQLTVQDNGRGLPQTQSAKAGMGWHSMQCRADLLGADIHLYNDGPGGAVLRLIYPVFQ</sequence>
<dbReference type="Pfam" id="PF07730">
    <property type="entry name" value="HisKA_3"/>
    <property type="match status" value="1"/>
</dbReference>
<protein>
    <recommendedName>
        <fullName evidence="2">histidine kinase</fullName>
        <ecNumber evidence="2">2.7.13.3</ecNumber>
    </recommendedName>
</protein>
<comment type="caution">
    <text evidence="11">The sequence shown here is derived from an EMBL/GenBank/DDBJ whole genome shotgun (WGS) entry which is preliminary data.</text>
</comment>
<comment type="catalytic activity">
    <reaction evidence="1">
        <text>ATP + protein L-histidine = ADP + protein N-phospho-L-histidine.</text>
        <dbReference type="EC" id="2.7.13.3"/>
    </reaction>
</comment>
<dbReference type="Pfam" id="PF08447">
    <property type="entry name" value="PAS_3"/>
    <property type="match status" value="1"/>
</dbReference>
<evidence type="ECO:0000256" key="2">
    <source>
        <dbReference type="ARBA" id="ARBA00012438"/>
    </source>
</evidence>
<dbReference type="PANTHER" id="PTHR24421">
    <property type="entry name" value="NITRATE/NITRITE SENSOR PROTEIN NARX-RELATED"/>
    <property type="match status" value="1"/>
</dbReference>
<proteinExistence type="predicted"/>
<dbReference type="Gene3D" id="3.30.450.20">
    <property type="entry name" value="PAS domain"/>
    <property type="match status" value="1"/>
</dbReference>
<dbReference type="Proteomes" id="UP000078486">
    <property type="component" value="Unassembled WGS sequence"/>
</dbReference>
<dbReference type="Gene3D" id="1.20.5.1930">
    <property type="match status" value="1"/>
</dbReference>
<evidence type="ECO:0000256" key="3">
    <source>
        <dbReference type="ARBA" id="ARBA00022553"/>
    </source>
</evidence>
<dbReference type="PANTHER" id="PTHR24421:SF10">
    <property type="entry name" value="NITRATE_NITRITE SENSOR PROTEIN NARQ"/>
    <property type="match status" value="1"/>
</dbReference>
<accession>A0A178IFC3</accession>
<dbReference type="Gene3D" id="3.30.565.10">
    <property type="entry name" value="Histidine kinase-like ATPase, C-terminal domain"/>
    <property type="match status" value="1"/>
</dbReference>
<evidence type="ECO:0000313" key="12">
    <source>
        <dbReference type="Proteomes" id="UP000078486"/>
    </source>
</evidence>
<dbReference type="SMART" id="SM00387">
    <property type="entry name" value="HATPase_c"/>
    <property type="match status" value="1"/>
</dbReference>
<dbReference type="STRING" id="1184151.AW736_15930"/>
<dbReference type="GO" id="GO:0000155">
    <property type="term" value="F:phosphorelay sensor kinase activity"/>
    <property type="evidence" value="ECO:0007669"/>
    <property type="project" value="InterPro"/>
</dbReference>
<evidence type="ECO:0000256" key="5">
    <source>
        <dbReference type="ARBA" id="ARBA00022741"/>
    </source>
</evidence>
<evidence type="ECO:0000313" key="11">
    <source>
        <dbReference type="EMBL" id="OAM88714.1"/>
    </source>
</evidence>
<keyword evidence="3" id="KW-0597">Phosphoprotein</keyword>
<evidence type="ECO:0000256" key="7">
    <source>
        <dbReference type="ARBA" id="ARBA00022840"/>
    </source>
</evidence>
<dbReference type="PROSITE" id="PS50113">
    <property type="entry name" value="PAC"/>
    <property type="match status" value="1"/>
</dbReference>
<dbReference type="AlphaFoldDB" id="A0A178IFC3"/>
<name>A0A178IFC3_9BACT</name>
<evidence type="ECO:0000256" key="4">
    <source>
        <dbReference type="ARBA" id="ARBA00022679"/>
    </source>
</evidence>
<keyword evidence="8" id="KW-0902">Two-component regulatory system</keyword>